<keyword evidence="3" id="KW-1185">Reference proteome</keyword>
<feature type="transmembrane region" description="Helical" evidence="1">
    <location>
        <begin position="68"/>
        <end position="96"/>
    </location>
</feature>
<dbReference type="Proteomes" id="UP000215914">
    <property type="component" value="Unassembled WGS sequence"/>
</dbReference>
<reference evidence="2" key="2">
    <citation type="submission" date="2020-06" db="EMBL/GenBank/DDBJ databases">
        <title>Helianthus annuus Genome sequencing and assembly Release 2.</title>
        <authorList>
            <person name="Gouzy J."/>
            <person name="Langlade N."/>
            <person name="Munos S."/>
        </authorList>
    </citation>
    <scope>NUCLEOTIDE SEQUENCE</scope>
    <source>
        <tissue evidence="2">Leaves</tissue>
    </source>
</reference>
<reference evidence="2" key="1">
    <citation type="journal article" date="2017" name="Nature">
        <title>The sunflower genome provides insights into oil metabolism, flowering and Asterid evolution.</title>
        <authorList>
            <person name="Badouin H."/>
            <person name="Gouzy J."/>
            <person name="Grassa C.J."/>
            <person name="Murat F."/>
            <person name="Staton S.E."/>
            <person name="Cottret L."/>
            <person name="Lelandais-Briere C."/>
            <person name="Owens G.L."/>
            <person name="Carrere S."/>
            <person name="Mayjonade B."/>
            <person name="Legrand L."/>
            <person name="Gill N."/>
            <person name="Kane N.C."/>
            <person name="Bowers J.E."/>
            <person name="Hubner S."/>
            <person name="Bellec A."/>
            <person name="Berard A."/>
            <person name="Berges H."/>
            <person name="Blanchet N."/>
            <person name="Boniface M.C."/>
            <person name="Brunel D."/>
            <person name="Catrice O."/>
            <person name="Chaidir N."/>
            <person name="Claudel C."/>
            <person name="Donnadieu C."/>
            <person name="Faraut T."/>
            <person name="Fievet G."/>
            <person name="Helmstetter N."/>
            <person name="King M."/>
            <person name="Knapp S.J."/>
            <person name="Lai Z."/>
            <person name="Le Paslier M.C."/>
            <person name="Lippi Y."/>
            <person name="Lorenzon L."/>
            <person name="Mandel J.R."/>
            <person name="Marage G."/>
            <person name="Marchand G."/>
            <person name="Marquand E."/>
            <person name="Bret-Mestries E."/>
            <person name="Morien E."/>
            <person name="Nambeesan S."/>
            <person name="Nguyen T."/>
            <person name="Pegot-Espagnet P."/>
            <person name="Pouilly N."/>
            <person name="Raftis F."/>
            <person name="Sallet E."/>
            <person name="Schiex T."/>
            <person name="Thomas J."/>
            <person name="Vandecasteele C."/>
            <person name="Vares D."/>
            <person name="Vear F."/>
            <person name="Vautrin S."/>
            <person name="Crespi M."/>
            <person name="Mangin B."/>
            <person name="Burke J.M."/>
            <person name="Salse J."/>
            <person name="Munos S."/>
            <person name="Vincourt P."/>
            <person name="Rieseberg L.H."/>
            <person name="Langlade N.B."/>
        </authorList>
    </citation>
    <scope>NUCLEOTIDE SEQUENCE</scope>
    <source>
        <tissue evidence="2">Leaves</tissue>
    </source>
</reference>
<dbReference type="AlphaFoldDB" id="A0A9K3J4J4"/>
<dbReference type="EMBL" id="MNCJ02000319">
    <property type="protein sequence ID" value="KAF5808276.1"/>
    <property type="molecule type" value="Genomic_DNA"/>
</dbReference>
<gene>
    <name evidence="2" type="ORF">HanXRQr2_Chr04g0143551</name>
</gene>
<evidence type="ECO:0000313" key="2">
    <source>
        <dbReference type="EMBL" id="KAF5808276.1"/>
    </source>
</evidence>
<evidence type="ECO:0000256" key="1">
    <source>
        <dbReference type="SAM" id="Phobius"/>
    </source>
</evidence>
<accession>A0A9K3J4J4</accession>
<evidence type="ECO:0000313" key="3">
    <source>
        <dbReference type="Proteomes" id="UP000215914"/>
    </source>
</evidence>
<sequence length="104" mass="12279">MHLLLNHITRRSNRIRVTDTGVKFLTCNKIVRIGTEDTVDTVMSLVTNHCMMIMNHLPRAIRFKYRRYHINICIILLIIIIIVKIILLLLLLILLLKLDCYCYC</sequence>
<dbReference type="Gramene" id="mRNA:HanXRQr2_Chr04g0143551">
    <property type="protein sequence ID" value="CDS:HanXRQr2_Chr04g0143551.1"/>
    <property type="gene ID" value="HanXRQr2_Chr04g0143551"/>
</dbReference>
<organism evidence="2 3">
    <name type="scientific">Helianthus annuus</name>
    <name type="common">Common sunflower</name>
    <dbReference type="NCBI Taxonomy" id="4232"/>
    <lineage>
        <taxon>Eukaryota</taxon>
        <taxon>Viridiplantae</taxon>
        <taxon>Streptophyta</taxon>
        <taxon>Embryophyta</taxon>
        <taxon>Tracheophyta</taxon>
        <taxon>Spermatophyta</taxon>
        <taxon>Magnoliopsida</taxon>
        <taxon>eudicotyledons</taxon>
        <taxon>Gunneridae</taxon>
        <taxon>Pentapetalae</taxon>
        <taxon>asterids</taxon>
        <taxon>campanulids</taxon>
        <taxon>Asterales</taxon>
        <taxon>Asteraceae</taxon>
        <taxon>Asteroideae</taxon>
        <taxon>Heliantheae alliance</taxon>
        <taxon>Heliantheae</taxon>
        <taxon>Helianthus</taxon>
    </lineage>
</organism>
<proteinExistence type="predicted"/>
<protein>
    <submittedName>
        <fullName evidence="2">Uncharacterized protein</fullName>
    </submittedName>
</protein>
<keyword evidence="1" id="KW-0812">Transmembrane</keyword>
<name>A0A9K3J4J4_HELAN</name>
<keyword evidence="1" id="KW-0472">Membrane</keyword>
<keyword evidence="1" id="KW-1133">Transmembrane helix</keyword>
<comment type="caution">
    <text evidence="2">The sequence shown here is derived from an EMBL/GenBank/DDBJ whole genome shotgun (WGS) entry which is preliminary data.</text>
</comment>